<keyword evidence="7" id="KW-1185">Reference proteome</keyword>
<dbReference type="PANTHER" id="PTHR30055:SF234">
    <property type="entry name" value="HTH-TYPE TRANSCRIPTIONAL REGULATOR BETI"/>
    <property type="match status" value="1"/>
</dbReference>
<evidence type="ECO:0000256" key="1">
    <source>
        <dbReference type="ARBA" id="ARBA00023015"/>
    </source>
</evidence>
<gene>
    <name evidence="6" type="ORF">SAMN06296378_0590</name>
</gene>
<dbReference type="EMBL" id="OCST01000001">
    <property type="protein sequence ID" value="SOE53677.1"/>
    <property type="molecule type" value="Genomic_DNA"/>
</dbReference>
<reference evidence="6 7" key="1">
    <citation type="submission" date="2017-09" db="EMBL/GenBank/DDBJ databases">
        <authorList>
            <person name="Ehlers B."/>
            <person name="Leendertz F.H."/>
        </authorList>
    </citation>
    <scope>NUCLEOTIDE SEQUENCE [LARGE SCALE GENOMIC DNA]</scope>
    <source>
        <strain evidence="6 7">CGMCC 1.05381</strain>
    </source>
</reference>
<dbReference type="InterPro" id="IPR050109">
    <property type="entry name" value="HTH-type_TetR-like_transc_reg"/>
</dbReference>
<dbReference type="AlphaFoldDB" id="A0A2C8YSN1"/>
<dbReference type="RefSeq" id="WP_268236647.1">
    <property type="nucleotide sequence ID" value="NZ_BMLC01000002.1"/>
</dbReference>
<evidence type="ECO:0000256" key="2">
    <source>
        <dbReference type="ARBA" id="ARBA00023125"/>
    </source>
</evidence>
<protein>
    <submittedName>
        <fullName evidence="6">Transcriptional regulator, TetR family</fullName>
    </submittedName>
</protein>
<dbReference type="GO" id="GO:0000976">
    <property type="term" value="F:transcription cis-regulatory region binding"/>
    <property type="evidence" value="ECO:0007669"/>
    <property type="project" value="TreeGrafter"/>
</dbReference>
<keyword evidence="2 4" id="KW-0238">DNA-binding</keyword>
<dbReference type="InterPro" id="IPR001647">
    <property type="entry name" value="HTH_TetR"/>
</dbReference>
<evidence type="ECO:0000256" key="4">
    <source>
        <dbReference type="PROSITE-ProRule" id="PRU00335"/>
    </source>
</evidence>
<dbReference type="Proteomes" id="UP000219440">
    <property type="component" value="Unassembled WGS sequence"/>
</dbReference>
<dbReference type="SUPFAM" id="SSF46689">
    <property type="entry name" value="Homeodomain-like"/>
    <property type="match status" value="1"/>
</dbReference>
<dbReference type="PANTHER" id="PTHR30055">
    <property type="entry name" value="HTH-TYPE TRANSCRIPTIONAL REGULATOR RUTR"/>
    <property type="match status" value="1"/>
</dbReference>
<dbReference type="Pfam" id="PF00440">
    <property type="entry name" value="TetR_N"/>
    <property type="match status" value="1"/>
</dbReference>
<feature type="domain" description="HTH tetR-type" evidence="5">
    <location>
        <begin position="5"/>
        <end position="65"/>
    </location>
</feature>
<evidence type="ECO:0000313" key="7">
    <source>
        <dbReference type="Proteomes" id="UP000219440"/>
    </source>
</evidence>
<dbReference type="PRINTS" id="PR00455">
    <property type="entry name" value="HTHTETR"/>
</dbReference>
<evidence type="ECO:0000256" key="3">
    <source>
        <dbReference type="ARBA" id="ARBA00023163"/>
    </source>
</evidence>
<name>A0A2C8YSN1_9MICO</name>
<feature type="DNA-binding region" description="H-T-H motif" evidence="4">
    <location>
        <begin position="28"/>
        <end position="47"/>
    </location>
</feature>
<dbReference type="InterPro" id="IPR009057">
    <property type="entry name" value="Homeodomain-like_sf"/>
</dbReference>
<dbReference type="Gene3D" id="1.10.357.10">
    <property type="entry name" value="Tetracycline Repressor, domain 2"/>
    <property type="match status" value="1"/>
</dbReference>
<dbReference type="PROSITE" id="PS50977">
    <property type="entry name" value="HTH_TETR_2"/>
    <property type="match status" value="1"/>
</dbReference>
<organism evidence="6 7">
    <name type="scientific">Salinibacterium xinjiangense</name>
    <dbReference type="NCBI Taxonomy" id="386302"/>
    <lineage>
        <taxon>Bacteria</taxon>
        <taxon>Bacillati</taxon>
        <taxon>Actinomycetota</taxon>
        <taxon>Actinomycetes</taxon>
        <taxon>Micrococcales</taxon>
        <taxon>Microbacteriaceae</taxon>
        <taxon>Salinibacterium</taxon>
    </lineage>
</organism>
<dbReference type="GO" id="GO:0003700">
    <property type="term" value="F:DNA-binding transcription factor activity"/>
    <property type="evidence" value="ECO:0007669"/>
    <property type="project" value="TreeGrafter"/>
</dbReference>
<sequence>MTSTTSTRDLILDAFESIVIDNGERTATLDAVAKQAGVSKGGLLYHFASKNELVDGEIQRLTKLAEEEVAELMAAPDGMVSRFMRLSIAEDTPLDRAFTIASRLAQSGRYPNVIVALEKVENTWLRMLTDALGDPVVARMVLLMSDGLYYRSALFPSGENVTPDTDELLGAVDQLIAARSHR</sequence>
<accession>A0A2C8YSN1</accession>
<keyword evidence="3" id="KW-0804">Transcription</keyword>
<proteinExistence type="predicted"/>
<keyword evidence="1" id="KW-0805">Transcription regulation</keyword>
<evidence type="ECO:0000259" key="5">
    <source>
        <dbReference type="PROSITE" id="PS50977"/>
    </source>
</evidence>
<evidence type="ECO:0000313" key="6">
    <source>
        <dbReference type="EMBL" id="SOE53677.1"/>
    </source>
</evidence>